<evidence type="ECO:0008006" key="4">
    <source>
        <dbReference type="Google" id="ProtNLM"/>
    </source>
</evidence>
<evidence type="ECO:0000313" key="3">
    <source>
        <dbReference type="Proteomes" id="UP001497482"/>
    </source>
</evidence>
<dbReference type="Pfam" id="PF13848">
    <property type="entry name" value="Thioredoxin_6"/>
    <property type="match status" value="1"/>
</dbReference>
<reference evidence="2 3" key="1">
    <citation type="submission" date="2024-04" db="EMBL/GenBank/DDBJ databases">
        <authorList>
            <person name="Waldvogel A.-M."/>
            <person name="Schoenle A."/>
        </authorList>
    </citation>
    <scope>NUCLEOTIDE SEQUENCE [LARGE SCALE GENOMIC DNA]</scope>
</reference>
<protein>
    <recommendedName>
        <fullName evidence="4">Endoplasmic reticulum resident protein 27</fullName>
    </recommendedName>
</protein>
<dbReference type="CDD" id="cd02981">
    <property type="entry name" value="PDI_b_family"/>
    <property type="match status" value="1"/>
</dbReference>
<gene>
    <name evidence="2" type="ORF">KC01_LOCUS29480</name>
</gene>
<keyword evidence="3" id="KW-1185">Reference proteome</keyword>
<dbReference type="InterPro" id="IPR036249">
    <property type="entry name" value="Thioredoxin-like_sf"/>
</dbReference>
<name>A0AAV2LH97_KNICA</name>
<dbReference type="AlphaFoldDB" id="A0AAV2LH97"/>
<accession>A0AAV2LH97</accession>
<comment type="similarity">
    <text evidence="1">Belongs to the protein disulfide isomerase family.</text>
</comment>
<dbReference type="PANTHER" id="PTHR18929">
    <property type="entry name" value="PROTEIN DISULFIDE ISOMERASE"/>
    <property type="match status" value="1"/>
</dbReference>
<dbReference type="SUPFAM" id="SSF52833">
    <property type="entry name" value="Thioredoxin-like"/>
    <property type="match status" value="2"/>
</dbReference>
<sequence length="285" mass="32064">MFFKEVYLEQPHLWHWEPRSRAVPQRLVRGTQAGNGPSSQTNCICPCGIGCPDPGIDKCRLQRRKLRRASEDKANNKTGEESRGYAELLAAAKKVDSVPVAICSEKEVWAEYSVSTDTITLFRKADNHQENLVVAEAKKLDTDGLVNFIIVNEVRYITEYDQVTAVGLFHSEVKTHLLLFANRTSKDYYELKEKLGALAPEFTGKLLFVLINGALKSNSRSLGYFGLKSKDLPRVGIYDGDSDMKWLLPEGDITVERVRDFCKSFLQGELKDVKQAGETKAKTEL</sequence>
<dbReference type="EMBL" id="OZ035825">
    <property type="protein sequence ID" value="CAL1601531.1"/>
    <property type="molecule type" value="Genomic_DNA"/>
</dbReference>
<evidence type="ECO:0000313" key="2">
    <source>
        <dbReference type="EMBL" id="CAL1601531.1"/>
    </source>
</evidence>
<evidence type="ECO:0000256" key="1">
    <source>
        <dbReference type="ARBA" id="ARBA00006347"/>
    </source>
</evidence>
<dbReference type="GO" id="GO:0034976">
    <property type="term" value="P:response to endoplasmic reticulum stress"/>
    <property type="evidence" value="ECO:0007669"/>
    <property type="project" value="TreeGrafter"/>
</dbReference>
<dbReference type="GO" id="GO:0006457">
    <property type="term" value="P:protein folding"/>
    <property type="evidence" value="ECO:0007669"/>
    <property type="project" value="TreeGrafter"/>
</dbReference>
<proteinExistence type="inferred from homology"/>
<organism evidence="2 3">
    <name type="scientific">Knipowitschia caucasica</name>
    <name type="common">Caucasian dwarf goby</name>
    <name type="synonym">Pomatoschistus caucasicus</name>
    <dbReference type="NCBI Taxonomy" id="637954"/>
    <lineage>
        <taxon>Eukaryota</taxon>
        <taxon>Metazoa</taxon>
        <taxon>Chordata</taxon>
        <taxon>Craniata</taxon>
        <taxon>Vertebrata</taxon>
        <taxon>Euteleostomi</taxon>
        <taxon>Actinopterygii</taxon>
        <taxon>Neopterygii</taxon>
        <taxon>Teleostei</taxon>
        <taxon>Neoteleostei</taxon>
        <taxon>Acanthomorphata</taxon>
        <taxon>Gobiaria</taxon>
        <taxon>Gobiiformes</taxon>
        <taxon>Gobioidei</taxon>
        <taxon>Gobiidae</taxon>
        <taxon>Gobiinae</taxon>
        <taxon>Knipowitschia</taxon>
    </lineage>
</organism>
<dbReference type="GO" id="GO:0005783">
    <property type="term" value="C:endoplasmic reticulum"/>
    <property type="evidence" value="ECO:0007669"/>
    <property type="project" value="TreeGrafter"/>
</dbReference>
<dbReference type="Proteomes" id="UP001497482">
    <property type="component" value="Chromosome 3"/>
</dbReference>
<dbReference type="CDD" id="cd02982">
    <property type="entry name" value="PDI_b'_family"/>
    <property type="match status" value="1"/>
</dbReference>
<dbReference type="Gene3D" id="3.40.30.10">
    <property type="entry name" value="Glutaredoxin"/>
    <property type="match status" value="2"/>
</dbReference>
<dbReference type="PANTHER" id="PTHR18929:SF253">
    <property type="entry name" value="ENDOPLASMIC RETICULUM RESIDENT PROTEIN 27"/>
    <property type="match status" value="1"/>
</dbReference>
<dbReference type="GO" id="GO:0003756">
    <property type="term" value="F:protein disulfide isomerase activity"/>
    <property type="evidence" value="ECO:0007669"/>
    <property type="project" value="TreeGrafter"/>
</dbReference>